<feature type="transmembrane region" description="Helical" evidence="11">
    <location>
        <begin position="285"/>
        <end position="306"/>
    </location>
</feature>
<evidence type="ECO:0000256" key="5">
    <source>
        <dbReference type="ARBA" id="ARBA00022519"/>
    </source>
</evidence>
<evidence type="ECO:0000256" key="4">
    <source>
        <dbReference type="ARBA" id="ARBA00022475"/>
    </source>
</evidence>
<evidence type="ECO:0000313" key="12">
    <source>
        <dbReference type="EMBL" id="MDR7379888.1"/>
    </source>
</evidence>
<comment type="subcellular location">
    <subcellularLocation>
        <location evidence="11">Cell inner membrane</location>
        <topology evidence="11">Multi-pass membrane protein</topology>
    </subcellularLocation>
    <subcellularLocation>
        <location evidence="2">Membrane</location>
        <topology evidence="2">Multi-pass membrane protein</topology>
    </subcellularLocation>
</comment>
<comment type="similarity">
    <text evidence="3 11">Belongs to the UbiA prenyltransferase family.</text>
</comment>
<dbReference type="PANTHER" id="PTHR11048">
    <property type="entry name" value="PRENYLTRANSFERASES"/>
    <property type="match status" value="1"/>
</dbReference>
<dbReference type="PANTHER" id="PTHR11048:SF28">
    <property type="entry name" value="4-HYDROXYBENZOATE POLYPRENYLTRANSFERASE, MITOCHONDRIAL"/>
    <property type="match status" value="1"/>
</dbReference>
<accession>A0ABU2CEZ2</accession>
<evidence type="ECO:0000256" key="2">
    <source>
        <dbReference type="ARBA" id="ARBA00004141"/>
    </source>
</evidence>
<dbReference type="Pfam" id="PF01040">
    <property type="entry name" value="UbiA"/>
    <property type="match status" value="1"/>
</dbReference>
<evidence type="ECO:0000256" key="9">
    <source>
        <dbReference type="ARBA" id="ARBA00022989"/>
    </source>
</evidence>
<keyword evidence="13" id="KW-1185">Reference proteome</keyword>
<keyword evidence="7 11" id="KW-0831">Ubiquinone biosynthesis</keyword>
<dbReference type="GO" id="GO:0008412">
    <property type="term" value="F:4-hydroxybenzoate polyprenyltransferase activity"/>
    <property type="evidence" value="ECO:0007669"/>
    <property type="project" value="UniProtKB-EC"/>
</dbReference>
<dbReference type="EMBL" id="JAVDXT010000005">
    <property type="protein sequence ID" value="MDR7379888.1"/>
    <property type="molecule type" value="Genomic_DNA"/>
</dbReference>
<proteinExistence type="inferred from homology"/>
<keyword evidence="11" id="KW-0460">Magnesium</keyword>
<dbReference type="InterPro" id="IPR044878">
    <property type="entry name" value="UbiA_sf"/>
</dbReference>
<evidence type="ECO:0000256" key="7">
    <source>
        <dbReference type="ARBA" id="ARBA00022688"/>
    </source>
</evidence>
<evidence type="ECO:0000256" key="11">
    <source>
        <dbReference type="HAMAP-Rule" id="MF_01635"/>
    </source>
</evidence>
<dbReference type="Gene3D" id="1.20.120.1780">
    <property type="entry name" value="UbiA prenyltransferase"/>
    <property type="match status" value="1"/>
</dbReference>
<evidence type="ECO:0000256" key="8">
    <source>
        <dbReference type="ARBA" id="ARBA00022692"/>
    </source>
</evidence>
<keyword evidence="8 11" id="KW-0812">Transmembrane</keyword>
<keyword evidence="4 11" id="KW-1003">Cell membrane</keyword>
<dbReference type="CDD" id="cd13959">
    <property type="entry name" value="PT_UbiA_COQ2"/>
    <property type="match status" value="1"/>
</dbReference>
<evidence type="ECO:0000256" key="1">
    <source>
        <dbReference type="ARBA" id="ARBA00001946"/>
    </source>
</evidence>
<keyword evidence="5 11" id="KW-0997">Cell inner membrane</keyword>
<dbReference type="HAMAP" id="MF_01635">
    <property type="entry name" value="UbiA"/>
    <property type="match status" value="1"/>
</dbReference>
<feature type="transmembrane region" description="Helical" evidence="11">
    <location>
        <begin position="220"/>
        <end position="241"/>
    </location>
</feature>
<feature type="transmembrane region" description="Helical" evidence="11">
    <location>
        <begin position="84"/>
        <end position="106"/>
    </location>
</feature>
<feature type="transmembrane region" description="Helical" evidence="11">
    <location>
        <begin position="175"/>
        <end position="199"/>
    </location>
</feature>
<comment type="function">
    <text evidence="11">Catalyzes the prenylation of para-hydroxybenzoate (PHB) with an all-trans polyprenyl group. Mediates the second step in the final reaction sequence of ubiquinone-8 (UQ-8) biosynthesis, which is the condensation of the polyisoprenoid side chain with PHB, generating the first membrane-bound Q intermediate 3-octaprenyl-4-hydroxybenzoate.</text>
</comment>
<comment type="caution">
    <text evidence="12">The sequence shown here is derived from an EMBL/GenBank/DDBJ whole genome shotgun (WGS) entry which is preliminary data.</text>
</comment>
<feature type="transmembrane region" description="Helical" evidence="11">
    <location>
        <begin position="253"/>
        <end position="273"/>
    </location>
</feature>
<dbReference type="InterPro" id="IPR006370">
    <property type="entry name" value="HB_polyprenyltransferase-like"/>
</dbReference>
<reference evidence="12 13" key="1">
    <citation type="submission" date="2023-07" db="EMBL/GenBank/DDBJ databases">
        <title>Sorghum-associated microbial communities from plants grown in Nebraska, USA.</title>
        <authorList>
            <person name="Schachtman D."/>
        </authorList>
    </citation>
    <scope>NUCLEOTIDE SEQUENCE [LARGE SCALE GENOMIC DNA]</scope>
    <source>
        <strain evidence="12 13">BE313</strain>
    </source>
</reference>
<comment type="cofactor">
    <cofactor evidence="1 11">
        <name>Mg(2+)</name>
        <dbReference type="ChEBI" id="CHEBI:18420"/>
    </cofactor>
</comment>
<feature type="transmembrane region" description="Helical" evidence="11">
    <location>
        <begin position="16"/>
        <end position="34"/>
    </location>
</feature>
<dbReference type="EC" id="2.5.1.39" evidence="11"/>
<dbReference type="Proteomes" id="UP001180487">
    <property type="component" value="Unassembled WGS sequence"/>
</dbReference>
<evidence type="ECO:0000256" key="6">
    <source>
        <dbReference type="ARBA" id="ARBA00022679"/>
    </source>
</evidence>
<dbReference type="InterPro" id="IPR039653">
    <property type="entry name" value="Prenyltransferase"/>
</dbReference>
<keyword evidence="10 11" id="KW-0472">Membrane</keyword>
<feature type="transmembrane region" description="Helical" evidence="11">
    <location>
        <begin position="138"/>
        <end position="155"/>
    </location>
</feature>
<evidence type="ECO:0000313" key="13">
    <source>
        <dbReference type="Proteomes" id="UP001180487"/>
    </source>
</evidence>
<dbReference type="Gene3D" id="1.10.357.140">
    <property type="entry name" value="UbiA prenyltransferase"/>
    <property type="match status" value="1"/>
</dbReference>
<protein>
    <recommendedName>
        <fullName evidence="11">4-hydroxybenzoate octaprenyltransferase</fullName>
        <ecNumber evidence="11">2.5.1.39</ecNumber>
    </recommendedName>
    <alternativeName>
        <fullName evidence="11">4-HB polyprenyltransferase</fullName>
    </alternativeName>
</protein>
<sequence>MKSVRLYLQLIRWDRPAGWLLLLWPTLSALWVAAGGFPGWHLLAVFTLGTILMRSAGCCVNDVADREFDKHVKRTAQRPVTSGALSVGAALRFGALLAIAAFALVLTTNAVTVVWSFAALAVALVYPYAKRYVSMPQAVLGVAFSFGIPMAFSAVRGGPAWQVFSAAGWAGFSLAAWWQSVPPLAWVLLLGNLFWVLAYDTEYAMVDRDDDLKIGMKTSAITLGRFDVAGVMAFYAIYLLIWLLALEPYVQGAIFYVAIGVAALQALWHWTLIRSRQRDGCFKAFRLNHWVGFAVFVGVAGGSYAFG</sequence>
<comment type="pathway">
    <text evidence="11">Cofactor biosynthesis; ubiquinone biosynthesis.</text>
</comment>
<keyword evidence="9 11" id="KW-1133">Transmembrane helix</keyword>
<dbReference type="PROSITE" id="PS00943">
    <property type="entry name" value="UBIA"/>
    <property type="match status" value="1"/>
</dbReference>
<dbReference type="RefSeq" id="WP_310376776.1">
    <property type="nucleotide sequence ID" value="NZ_JAVDXT010000005.1"/>
</dbReference>
<organism evidence="12 13">
    <name type="scientific">Rhodoferax ferrireducens</name>
    <dbReference type="NCBI Taxonomy" id="192843"/>
    <lineage>
        <taxon>Bacteria</taxon>
        <taxon>Pseudomonadati</taxon>
        <taxon>Pseudomonadota</taxon>
        <taxon>Betaproteobacteria</taxon>
        <taxon>Burkholderiales</taxon>
        <taxon>Comamonadaceae</taxon>
        <taxon>Rhodoferax</taxon>
    </lineage>
</organism>
<evidence type="ECO:0000256" key="10">
    <source>
        <dbReference type="ARBA" id="ARBA00023136"/>
    </source>
</evidence>
<dbReference type="InterPro" id="IPR000537">
    <property type="entry name" value="UbiA_prenyltransferase"/>
</dbReference>
<gene>
    <name evidence="11" type="primary">ubiA</name>
    <name evidence="12" type="ORF">J2X19_004584</name>
</gene>
<keyword evidence="6 11" id="KW-0808">Transferase</keyword>
<dbReference type="InterPro" id="IPR030470">
    <property type="entry name" value="UbiA_prenylTrfase_CS"/>
</dbReference>
<name>A0ABU2CEZ2_9BURK</name>
<evidence type="ECO:0000256" key="3">
    <source>
        <dbReference type="ARBA" id="ARBA00005985"/>
    </source>
</evidence>
<comment type="catalytic activity">
    <reaction evidence="11">
        <text>all-trans-octaprenyl diphosphate + 4-hydroxybenzoate = 4-hydroxy-3-(all-trans-octaprenyl)benzoate + diphosphate</text>
        <dbReference type="Rhea" id="RHEA:27782"/>
        <dbReference type="ChEBI" id="CHEBI:1617"/>
        <dbReference type="ChEBI" id="CHEBI:17879"/>
        <dbReference type="ChEBI" id="CHEBI:33019"/>
        <dbReference type="ChEBI" id="CHEBI:57711"/>
        <dbReference type="EC" id="2.5.1.39"/>
    </reaction>
</comment>